<comment type="catalytic activity">
    <reaction evidence="9">
        <text>UTP + NH4(+) + ATP = CTP + ADP + phosphate + 2 H(+)</text>
        <dbReference type="Rhea" id="RHEA:16597"/>
        <dbReference type="ChEBI" id="CHEBI:15378"/>
        <dbReference type="ChEBI" id="CHEBI:28938"/>
        <dbReference type="ChEBI" id="CHEBI:30616"/>
        <dbReference type="ChEBI" id="CHEBI:37563"/>
        <dbReference type="ChEBI" id="CHEBI:43474"/>
        <dbReference type="ChEBI" id="CHEBI:46398"/>
        <dbReference type="ChEBI" id="CHEBI:456216"/>
    </reaction>
</comment>
<feature type="binding site" evidence="9">
    <location>
        <begin position="28"/>
        <end position="33"/>
    </location>
    <ligand>
        <name>ATP</name>
        <dbReference type="ChEBI" id="CHEBI:30616"/>
    </ligand>
</feature>
<keyword evidence="7 9" id="KW-0665">Pyrimidine biosynthesis</keyword>
<comment type="catalytic activity">
    <reaction evidence="9">
        <text>L-glutamine + H2O = L-glutamate + NH4(+)</text>
        <dbReference type="Rhea" id="RHEA:15889"/>
        <dbReference type="ChEBI" id="CHEBI:15377"/>
        <dbReference type="ChEBI" id="CHEBI:28938"/>
        <dbReference type="ChEBI" id="CHEBI:29985"/>
        <dbReference type="ChEBI" id="CHEBI:58359"/>
    </reaction>
</comment>
<keyword evidence="3 9" id="KW-0436">Ligase</keyword>
<feature type="active site" description="Nucleophile; for glutamine hydrolysis" evidence="9">
    <location>
        <position position="399"/>
    </location>
</feature>
<evidence type="ECO:0000259" key="11">
    <source>
        <dbReference type="Pfam" id="PF06418"/>
    </source>
</evidence>
<comment type="activity regulation">
    <text evidence="9">Allosterically activated by GTP, when glutamine is the substrate; GTP has no effect on the reaction when ammonia is the substrate. The allosteric effector GTP functions by stabilizing the protein conformation that binds the tetrahedral intermediate(s) formed during glutamine hydrolysis. Inhibited by the product CTP, via allosteric rather than competitive inhibition.</text>
</comment>
<dbReference type="InterPro" id="IPR033828">
    <property type="entry name" value="GATase1_CTP_Synthase"/>
</dbReference>
<feature type="region of interest" description="Amidoligase domain" evidence="9">
    <location>
        <begin position="1"/>
        <end position="282"/>
    </location>
</feature>
<dbReference type="NCBIfam" id="TIGR00337">
    <property type="entry name" value="PyrG"/>
    <property type="match status" value="1"/>
</dbReference>
<dbReference type="InterPro" id="IPR017926">
    <property type="entry name" value="GATASE"/>
</dbReference>
<proteinExistence type="inferred from homology"/>
<dbReference type="InterPro" id="IPR004468">
    <property type="entry name" value="CTP_synthase"/>
</dbReference>
<feature type="binding site" evidence="9">
    <location>
        <position position="257"/>
    </location>
    <ligand>
        <name>ATP</name>
        <dbReference type="ChEBI" id="CHEBI:30616"/>
    </ligand>
</feature>
<organism evidence="12 13">
    <name type="scientific">Microbacterium memoriense</name>
    <dbReference type="NCBI Taxonomy" id="2978350"/>
    <lineage>
        <taxon>Bacteria</taxon>
        <taxon>Bacillati</taxon>
        <taxon>Actinomycetota</taxon>
        <taxon>Actinomycetes</taxon>
        <taxon>Micrococcales</taxon>
        <taxon>Microbacteriaceae</taxon>
        <taxon>Microbacterium</taxon>
    </lineage>
</organism>
<dbReference type="PANTHER" id="PTHR11550:SF0">
    <property type="entry name" value="CTP SYNTHASE-RELATED"/>
    <property type="match status" value="1"/>
</dbReference>
<feature type="binding site" evidence="9">
    <location>
        <position position="156"/>
    </location>
    <ligand>
        <name>Mg(2+)</name>
        <dbReference type="ChEBI" id="CHEBI:18420"/>
    </ligand>
</feature>
<reference evidence="12 13" key="1">
    <citation type="journal article" date="2024" name="Int. J. Syst. Evol. Microbiol.">
        <title>Microbacterium memoriense sp. nov., a member of the Actinomycetota from marine beach sediment of the north coast of Portugal.</title>
        <authorList>
            <person name="Santos J.D.N.D."/>
            <person name="Klimek D."/>
            <person name="Calusinska M."/>
            <person name="Lobo-da-Cunha A."/>
            <person name="Catita J."/>
            <person name="Goncalves H."/>
            <person name="Gonzalez I."/>
            <person name="Lage O.M."/>
        </authorList>
    </citation>
    <scope>NUCLEOTIDE SEQUENCE [LARGE SCALE GENOMIC DNA]</scope>
    <source>
        <strain evidence="12 13">PMIC_1C1B</strain>
    </source>
</reference>
<feature type="binding site" evidence="9">
    <location>
        <position position="27"/>
    </location>
    <ligand>
        <name>UTP</name>
        <dbReference type="ChEBI" id="CHEBI:46398"/>
    </ligand>
</feature>
<dbReference type="EC" id="6.3.4.2" evidence="9"/>
<evidence type="ECO:0000256" key="3">
    <source>
        <dbReference type="ARBA" id="ARBA00022598"/>
    </source>
</evidence>
<evidence type="ECO:0000313" key="12">
    <source>
        <dbReference type="EMBL" id="MCT9003174.1"/>
    </source>
</evidence>
<evidence type="ECO:0000259" key="10">
    <source>
        <dbReference type="Pfam" id="PF00117"/>
    </source>
</evidence>
<dbReference type="SUPFAM" id="SSF52540">
    <property type="entry name" value="P-loop containing nucleoside triphosphate hydrolases"/>
    <property type="match status" value="1"/>
</dbReference>
<comment type="miscellaneous">
    <text evidence="9">CTPSs have evolved a hybrid strategy for distinguishing between UTP and CTP. The overlapping regions of the product feedback inhibitory and substrate sites recognize a common feature in both compounds, the triphosphate moiety. To differentiate isosteric substrate and product pyrimidine rings, an additional pocket far from the expected kinase/ligase catalytic site, specifically recognizes the cytosine and ribose portions of the product inhibitor.</text>
</comment>
<feature type="binding site" evidence="9">
    <location>
        <position position="423"/>
    </location>
    <ligand>
        <name>L-glutamine</name>
        <dbReference type="ChEBI" id="CHEBI:58359"/>
    </ligand>
</feature>
<comment type="subunit">
    <text evidence="9">Homotetramer.</text>
</comment>
<feature type="active site" evidence="9">
    <location>
        <position position="530"/>
    </location>
</feature>
<sequence>MTDTISTTGKSSNDTTKHIFVTGGVVSSLGKGLTAASLGNLLTARGLRVVMQKLDPYLNVDPGTMNPFQHGEVFVTDDGAETDLDIGHYERFLDIELSEAANVTTGQIYSQVIARERRGEYLGDTVQVIPHITDEIKRRMRLQADETPRPDVIITEVGGTVGDIESQPFLEAARQLRHELGRDSVFFVHVSLVPFMGASGEQKTKPTQHSVAALRSIGIQPDALVLRSDRPVTDSNKRKIALMCDVDVEGVINTVDLPSIYDIPSTLNDQGLDSYIARRLGLAAKANEVDWTRWNKVLQAVHNPQHEVTIGLVGKYIDLPDAYLSVTEALKAGGFAQETKVQVVWIPSDLCETPEGAEKALAAVDGIVVPGGFGIRGIEGKLGALKFAREQGIPTLGICLGLQCMVIEYARNLAGLTGASSSEFDPDTEFPVIATMAEQVDILAGGDLGGTMRLGLYEAELAEGSLAAEVYGSNRASERHRHRYEVNNKYRDQIAAAGLVFSGLSPDRNLVEYVELPRDVHPYYIATQAHPELRSRPTEANPLFRGLIAAALERHSAGELFDVERED</sequence>
<feature type="binding site" evidence="9">
    <location>
        <position position="239"/>
    </location>
    <ligand>
        <name>CTP</name>
        <dbReference type="ChEBI" id="CHEBI:37563"/>
        <note>allosteric inhibitor</note>
    </ligand>
</feature>
<evidence type="ECO:0000256" key="5">
    <source>
        <dbReference type="ARBA" id="ARBA00022840"/>
    </source>
</evidence>
<gene>
    <name evidence="9" type="primary">pyrG</name>
    <name evidence="12" type="ORF">N4R40_12470</name>
</gene>
<evidence type="ECO:0000256" key="2">
    <source>
        <dbReference type="ARBA" id="ARBA00007533"/>
    </source>
</evidence>
<name>A0ABT2PFE0_9MICO</name>
<dbReference type="PROSITE" id="PS51273">
    <property type="entry name" value="GATASE_TYPE_1"/>
    <property type="match status" value="1"/>
</dbReference>
<dbReference type="Pfam" id="PF00117">
    <property type="entry name" value="GATase"/>
    <property type="match status" value="1"/>
</dbReference>
<evidence type="ECO:0000256" key="8">
    <source>
        <dbReference type="ARBA" id="ARBA00047781"/>
    </source>
</evidence>
<dbReference type="Gene3D" id="3.40.50.300">
    <property type="entry name" value="P-loop containing nucleotide triphosphate hydrolases"/>
    <property type="match status" value="1"/>
</dbReference>
<evidence type="ECO:0000256" key="7">
    <source>
        <dbReference type="ARBA" id="ARBA00022975"/>
    </source>
</evidence>
<keyword evidence="6 9" id="KW-0315">Glutamine amidotransferase</keyword>
<feature type="domain" description="Glutamine amidotransferase" evidence="10">
    <location>
        <begin position="319"/>
        <end position="549"/>
    </location>
</feature>
<dbReference type="CDD" id="cd03113">
    <property type="entry name" value="CTPS_N"/>
    <property type="match status" value="1"/>
</dbReference>
<feature type="binding site" evidence="9">
    <location>
        <position position="85"/>
    </location>
    <ligand>
        <name>ATP</name>
        <dbReference type="ChEBI" id="CHEBI:30616"/>
    </ligand>
</feature>
<protein>
    <recommendedName>
        <fullName evidence="9">CTP synthase</fullName>
        <ecNumber evidence="9">6.3.4.2</ecNumber>
    </recommendedName>
    <alternativeName>
        <fullName evidence="9">Cytidine 5'-triphosphate synthase</fullName>
    </alternativeName>
    <alternativeName>
        <fullName evidence="9">Cytidine triphosphate synthetase</fullName>
        <shortName evidence="9">CTP synthetase</shortName>
        <shortName evidence="9">CTPS</shortName>
    </alternativeName>
    <alternativeName>
        <fullName evidence="9">UTP--ammonia ligase</fullName>
    </alternativeName>
</protein>
<dbReference type="Proteomes" id="UP001300496">
    <property type="component" value="Unassembled WGS sequence"/>
</dbReference>
<dbReference type="InterPro" id="IPR029062">
    <property type="entry name" value="Class_I_gatase-like"/>
</dbReference>
<keyword evidence="4 9" id="KW-0547">Nucleotide-binding</keyword>
<feature type="binding site" evidence="9">
    <location>
        <begin position="400"/>
        <end position="403"/>
    </location>
    <ligand>
        <name>L-glutamine</name>
        <dbReference type="ChEBI" id="CHEBI:58359"/>
    </ligand>
</feature>
<evidence type="ECO:0000256" key="9">
    <source>
        <dbReference type="HAMAP-Rule" id="MF_01227"/>
    </source>
</evidence>
<dbReference type="RefSeq" id="WP_261607706.1">
    <property type="nucleotide sequence ID" value="NZ_JAODOR010000016.1"/>
</dbReference>
<dbReference type="Pfam" id="PF06418">
    <property type="entry name" value="CTP_synth_N"/>
    <property type="match status" value="1"/>
</dbReference>
<comment type="catalytic activity">
    <reaction evidence="8 9">
        <text>UTP + L-glutamine + ATP + H2O = CTP + L-glutamate + ADP + phosphate + 2 H(+)</text>
        <dbReference type="Rhea" id="RHEA:26426"/>
        <dbReference type="ChEBI" id="CHEBI:15377"/>
        <dbReference type="ChEBI" id="CHEBI:15378"/>
        <dbReference type="ChEBI" id="CHEBI:29985"/>
        <dbReference type="ChEBI" id="CHEBI:30616"/>
        <dbReference type="ChEBI" id="CHEBI:37563"/>
        <dbReference type="ChEBI" id="CHEBI:43474"/>
        <dbReference type="ChEBI" id="CHEBI:46398"/>
        <dbReference type="ChEBI" id="CHEBI:58359"/>
        <dbReference type="ChEBI" id="CHEBI:456216"/>
        <dbReference type="EC" id="6.3.4.2"/>
    </reaction>
</comment>
<dbReference type="HAMAP" id="MF_01227">
    <property type="entry name" value="PyrG"/>
    <property type="match status" value="1"/>
</dbReference>
<comment type="function">
    <text evidence="9">Catalyzes the ATP-dependent amination of UTP to CTP with either L-glutamine or ammonia as the source of nitrogen. Regulates intracellular CTP levels through interactions with the four ribonucleotide triphosphates.</text>
</comment>
<dbReference type="Gene3D" id="3.40.50.880">
    <property type="match status" value="1"/>
</dbReference>
<dbReference type="SUPFAM" id="SSF52317">
    <property type="entry name" value="Class I glutamine amidotransferase-like"/>
    <property type="match status" value="1"/>
</dbReference>
<dbReference type="EMBL" id="JAODOR010000016">
    <property type="protein sequence ID" value="MCT9003174.1"/>
    <property type="molecule type" value="Genomic_DNA"/>
</dbReference>
<accession>A0ABT2PFE0</accession>
<dbReference type="NCBIfam" id="NF003792">
    <property type="entry name" value="PRK05380.1"/>
    <property type="match status" value="1"/>
</dbReference>
<evidence type="ECO:0000313" key="13">
    <source>
        <dbReference type="Proteomes" id="UP001300496"/>
    </source>
</evidence>
<keyword evidence="13" id="KW-1185">Reference proteome</keyword>
<feature type="binding site" evidence="9">
    <location>
        <position position="372"/>
    </location>
    <ligand>
        <name>L-glutamine</name>
        <dbReference type="ChEBI" id="CHEBI:58359"/>
    </ligand>
</feature>
<feature type="binding site" evidence="9">
    <location>
        <begin position="163"/>
        <end position="165"/>
    </location>
    <ligand>
        <name>CTP</name>
        <dbReference type="ChEBI" id="CHEBI:37563"/>
        <note>allosteric inhibitor</note>
    </ligand>
</feature>
<dbReference type="GO" id="GO:0003883">
    <property type="term" value="F:CTP synthase activity"/>
    <property type="evidence" value="ECO:0007669"/>
    <property type="project" value="UniProtKB-EC"/>
</dbReference>
<feature type="binding site" evidence="9">
    <location>
        <position position="483"/>
    </location>
    <ligand>
        <name>L-glutamine</name>
        <dbReference type="ChEBI" id="CHEBI:58359"/>
    </ligand>
</feature>
<keyword evidence="5 9" id="KW-0067">ATP-binding</keyword>
<evidence type="ECO:0000256" key="6">
    <source>
        <dbReference type="ARBA" id="ARBA00022962"/>
    </source>
</evidence>
<dbReference type="PANTHER" id="PTHR11550">
    <property type="entry name" value="CTP SYNTHASE"/>
    <property type="match status" value="1"/>
</dbReference>
<feature type="binding site" evidence="9">
    <location>
        <position position="239"/>
    </location>
    <ligand>
        <name>UTP</name>
        <dbReference type="ChEBI" id="CHEBI:46398"/>
    </ligand>
</feature>
<keyword evidence="9" id="KW-0460">Magnesium</keyword>
<comment type="similarity">
    <text evidence="2 9">Belongs to the CTP synthase family.</text>
</comment>
<feature type="binding site" evidence="9">
    <location>
        <position position="85"/>
    </location>
    <ligand>
        <name>Mg(2+)</name>
        <dbReference type="ChEBI" id="CHEBI:18420"/>
    </ligand>
</feature>
<feature type="binding site" evidence="9">
    <location>
        <position position="27"/>
    </location>
    <ligand>
        <name>CTP</name>
        <dbReference type="ChEBI" id="CHEBI:37563"/>
        <note>allosteric inhibitor</note>
    </ligand>
</feature>
<dbReference type="CDD" id="cd01746">
    <property type="entry name" value="GATase1_CTP_Synthase"/>
    <property type="match status" value="1"/>
</dbReference>
<feature type="active site" evidence="9">
    <location>
        <position position="532"/>
    </location>
</feature>
<feature type="domain" description="CTP synthase N-terminal" evidence="11">
    <location>
        <begin position="17"/>
        <end position="282"/>
    </location>
</feature>
<dbReference type="InterPro" id="IPR017456">
    <property type="entry name" value="CTP_synthase_N"/>
</dbReference>
<comment type="pathway">
    <text evidence="1 9">Pyrimidine metabolism; CTP biosynthesis via de novo pathway; CTP from UDP: step 2/2.</text>
</comment>
<feature type="binding site" evidence="9">
    <location>
        <begin position="203"/>
        <end position="208"/>
    </location>
    <ligand>
        <name>CTP</name>
        <dbReference type="ChEBI" id="CHEBI:37563"/>
        <note>allosteric inhibitor</note>
    </ligand>
</feature>
<comment type="caution">
    <text evidence="12">The sequence shown here is derived from an EMBL/GenBank/DDBJ whole genome shotgun (WGS) entry which is preliminary data.</text>
</comment>
<dbReference type="InterPro" id="IPR027417">
    <property type="entry name" value="P-loop_NTPase"/>
</dbReference>
<evidence type="ECO:0000256" key="1">
    <source>
        <dbReference type="ARBA" id="ARBA00005171"/>
    </source>
</evidence>
<comment type="caution">
    <text evidence="9">Lacks conserved residue(s) required for the propagation of feature annotation.</text>
</comment>
<feature type="binding site" evidence="9">
    <location>
        <begin position="203"/>
        <end position="208"/>
    </location>
    <ligand>
        <name>UTP</name>
        <dbReference type="ChEBI" id="CHEBI:46398"/>
    </ligand>
</feature>
<keyword evidence="9" id="KW-0479">Metal-binding</keyword>
<evidence type="ECO:0000256" key="4">
    <source>
        <dbReference type="ARBA" id="ARBA00022741"/>
    </source>
</evidence>